<gene>
    <name evidence="1" type="ORF">Thert_01510</name>
</gene>
<dbReference type="Proteomes" id="UP000214975">
    <property type="component" value="Chromosome"/>
</dbReference>
<name>A0A223HYL8_THETR</name>
<organism evidence="1 2">
    <name type="scientific">Thermoanaerobacterium thermosaccharolyticum</name>
    <name type="common">Clostridium thermosaccharolyticum</name>
    <dbReference type="NCBI Taxonomy" id="1517"/>
    <lineage>
        <taxon>Bacteria</taxon>
        <taxon>Bacillati</taxon>
        <taxon>Bacillota</taxon>
        <taxon>Clostridia</taxon>
        <taxon>Thermoanaerobacterales</taxon>
        <taxon>Thermoanaerobacteraceae</taxon>
        <taxon>Thermoanaerobacterium</taxon>
    </lineage>
</organism>
<accession>A0A223HYL8</accession>
<protein>
    <submittedName>
        <fullName evidence="1">Uncharacterized protein</fullName>
    </submittedName>
</protein>
<evidence type="ECO:0000313" key="1">
    <source>
        <dbReference type="EMBL" id="AST57542.1"/>
    </source>
</evidence>
<dbReference type="RefSeq" id="WP_164906165.1">
    <property type="nucleotide sequence ID" value="NZ_CP016893.1"/>
</dbReference>
<dbReference type="AlphaFoldDB" id="A0A223HYL8"/>
<dbReference type="EMBL" id="CP016893">
    <property type="protein sequence ID" value="AST57542.1"/>
    <property type="molecule type" value="Genomic_DNA"/>
</dbReference>
<sequence length="45" mass="5018">MKKNILKAIGFVLIFISLSTLVIKIKTYEDPPSIGLNVVITKNIM</sequence>
<reference evidence="1 2" key="1">
    <citation type="submission" date="2016-08" db="EMBL/GenBank/DDBJ databases">
        <title>A novel genetic cassette of butanologenic Thermoanaerobacterium thermosaccharolyticum that directly convert cellulose to butanol.</title>
        <authorList>
            <person name="Li T."/>
            <person name="He J."/>
        </authorList>
    </citation>
    <scope>NUCLEOTIDE SEQUENCE [LARGE SCALE GENOMIC DNA]</scope>
    <source>
        <strain evidence="1 2">TG57</strain>
    </source>
</reference>
<proteinExistence type="predicted"/>
<evidence type="ECO:0000313" key="2">
    <source>
        <dbReference type="Proteomes" id="UP000214975"/>
    </source>
</evidence>